<reference evidence="2" key="2">
    <citation type="journal article" date="2021" name="PeerJ">
        <title>Extensive microbial diversity within the chicken gut microbiome revealed by metagenomics and culture.</title>
        <authorList>
            <person name="Gilroy R."/>
            <person name="Ravi A."/>
            <person name="Getino M."/>
            <person name="Pursley I."/>
            <person name="Horton D.L."/>
            <person name="Alikhan N.F."/>
            <person name="Baker D."/>
            <person name="Gharbi K."/>
            <person name="Hall N."/>
            <person name="Watson M."/>
            <person name="Adriaenssens E.M."/>
            <person name="Foster-Nyarko E."/>
            <person name="Jarju S."/>
            <person name="Secka A."/>
            <person name="Antonio M."/>
            <person name="Oren A."/>
            <person name="Chaudhuri R.R."/>
            <person name="La Ragione R."/>
            <person name="Hildebrand F."/>
            <person name="Pallen M.J."/>
        </authorList>
    </citation>
    <scope>NUCLEOTIDE SEQUENCE</scope>
    <source>
        <strain evidence="2">ChiW17-6978</strain>
    </source>
</reference>
<reference evidence="2" key="1">
    <citation type="submission" date="2020-10" db="EMBL/GenBank/DDBJ databases">
        <authorList>
            <person name="Gilroy R."/>
        </authorList>
    </citation>
    <scope>NUCLEOTIDE SEQUENCE</scope>
    <source>
        <strain evidence="2">ChiW17-6978</strain>
    </source>
</reference>
<gene>
    <name evidence="2" type="ORF">IAD46_03065</name>
</gene>
<feature type="domain" description="GLUG" evidence="1">
    <location>
        <begin position="327"/>
        <end position="349"/>
    </location>
</feature>
<evidence type="ECO:0000313" key="3">
    <source>
        <dbReference type="Proteomes" id="UP000886758"/>
    </source>
</evidence>
<proteinExistence type="predicted"/>
<comment type="caution">
    <text evidence="2">The sequence shown here is derived from an EMBL/GenBank/DDBJ whole genome shotgun (WGS) entry which is preliminary data.</text>
</comment>
<dbReference type="Pfam" id="PF07581">
    <property type="entry name" value="Glug"/>
    <property type="match status" value="1"/>
</dbReference>
<sequence length="776" mass="82108">MKKKILITSLLSIAVCFSLIIGATLALFTSKSNVNIAVSSGKVSVVASVDTESIQTKQLNTNYVNGVEGMFGGAESLDMSEAGTVSLENILPGDGVRFDIVVTNDSTVNVQYQTVVTVEGDIDLFIGLKVTVGDKVFDGMSAYSTWQHLTTEQKEVSKTTVSIELPEDAGNQYQGKTCSIVYRVNAVQGNAEVEEVPGGENIIPVYTENDLRLFANSVNIGNSFSGKTVLLMDDIDLKMEAWTPIGNLSNAFNGTFDGNGKTISNVYVDTPLVDAVGLFGHAVGATLKNLVISGAEITGRDKVGALVGDLYTGSAENVTVENANLNGGHYVGGITGYTYGEIKNSTVKNLTAKAVPYLVGDSYDNGDKVGGLVGWAYSCELIENSVTDVSLTAYRDVGGIAGCVGKDGSDPVVTNNTVNNAKIFVDQGTNAYGDKDMNAGLVVGRQANFTLDLDSNTVSGENTIEQVIAEGFHIDLLSENKEYLIYNIAGFKNFREYVNSGTTFLKRTVLLMDDIDLENEEWTPIGNASNPFSGTFDGNGKTISNLYINKKQNQNIGLFGHTTNGEVKNFTLHNADVTGWLNVGAIAGSPYTSKMTGLQLTGLVKVTGYSYVGGMFGKNAYQNLSDLTIAVSDGSLVKADSEGYRTYVGGVVGFMGEGNITVSNVTSNIDVIGSTCDVGGITGIAHYGNTFISCSSSGKVSLIGCRFEENKMEIGGIAGVWMNSASGKVTLKNCSFTGTLYATMSDGSDYSSELTENTLTGAKYTPSSDAGELIIE</sequence>
<dbReference type="Proteomes" id="UP000886758">
    <property type="component" value="Unassembled WGS sequence"/>
</dbReference>
<dbReference type="AlphaFoldDB" id="A0A9D1GQU6"/>
<organism evidence="2 3">
    <name type="scientific">Candidatus Pelethenecus faecipullorum</name>
    <dbReference type="NCBI Taxonomy" id="2840900"/>
    <lineage>
        <taxon>Bacteria</taxon>
        <taxon>Bacillati</taxon>
        <taxon>Mycoplasmatota</taxon>
        <taxon>Mollicutes</taxon>
        <taxon>Candidatus Pelethenecus</taxon>
    </lineage>
</organism>
<evidence type="ECO:0000313" key="2">
    <source>
        <dbReference type="EMBL" id="HIT49987.1"/>
    </source>
</evidence>
<name>A0A9D1GQU6_9MOLU</name>
<dbReference type="Gene3D" id="2.160.20.110">
    <property type="match status" value="2"/>
</dbReference>
<dbReference type="EMBL" id="DVLF01000097">
    <property type="protein sequence ID" value="HIT49987.1"/>
    <property type="molecule type" value="Genomic_DNA"/>
</dbReference>
<protein>
    <recommendedName>
        <fullName evidence="1">GLUG domain-containing protein</fullName>
    </recommendedName>
</protein>
<dbReference type="InterPro" id="IPR011493">
    <property type="entry name" value="GLUG"/>
</dbReference>
<accession>A0A9D1GQU6</accession>
<evidence type="ECO:0000259" key="1">
    <source>
        <dbReference type="Pfam" id="PF07581"/>
    </source>
</evidence>